<dbReference type="FunFam" id="1.25.40.10:FF:000125">
    <property type="entry name" value="Pentatricopeptide repeat-containing protein"/>
    <property type="match status" value="1"/>
</dbReference>
<dbReference type="Gene3D" id="1.25.40.10">
    <property type="entry name" value="Tetratricopeptide repeat domain"/>
    <property type="match status" value="3"/>
</dbReference>
<dbReference type="InterPro" id="IPR011990">
    <property type="entry name" value="TPR-like_helical_dom_sf"/>
</dbReference>
<reference evidence="3" key="1">
    <citation type="submission" date="2020-01" db="EMBL/GenBank/DDBJ databases">
        <authorList>
            <person name="Mishra B."/>
        </authorList>
    </citation>
    <scope>NUCLEOTIDE SEQUENCE [LARGE SCALE GENOMIC DNA]</scope>
</reference>
<evidence type="ECO:0000313" key="3">
    <source>
        <dbReference type="EMBL" id="CAA7037069.1"/>
    </source>
</evidence>
<dbReference type="InterPro" id="IPR046960">
    <property type="entry name" value="PPR_At4g14850-like_plant"/>
</dbReference>
<keyword evidence="4" id="KW-1185">Reference proteome</keyword>
<dbReference type="Pfam" id="PF13041">
    <property type="entry name" value="PPR_2"/>
    <property type="match status" value="1"/>
</dbReference>
<dbReference type="SUPFAM" id="SSF48452">
    <property type="entry name" value="TPR-like"/>
    <property type="match status" value="1"/>
</dbReference>
<feature type="repeat" description="PPR" evidence="2">
    <location>
        <begin position="39"/>
        <end position="70"/>
    </location>
</feature>
<feature type="repeat" description="PPR" evidence="2">
    <location>
        <begin position="265"/>
        <end position="299"/>
    </location>
</feature>
<organism evidence="3 4">
    <name type="scientific">Microthlaspi erraticum</name>
    <dbReference type="NCBI Taxonomy" id="1685480"/>
    <lineage>
        <taxon>Eukaryota</taxon>
        <taxon>Viridiplantae</taxon>
        <taxon>Streptophyta</taxon>
        <taxon>Embryophyta</taxon>
        <taxon>Tracheophyta</taxon>
        <taxon>Spermatophyta</taxon>
        <taxon>Magnoliopsida</taxon>
        <taxon>eudicotyledons</taxon>
        <taxon>Gunneridae</taxon>
        <taxon>Pentapetalae</taxon>
        <taxon>rosids</taxon>
        <taxon>malvids</taxon>
        <taxon>Brassicales</taxon>
        <taxon>Brassicaceae</taxon>
        <taxon>Coluteocarpeae</taxon>
        <taxon>Microthlaspi</taxon>
    </lineage>
</organism>
<dbReference type="PANTHER" id="PTHR47926">
    <property type="entry name" value="PENTATRICOPEPTIDE REPEAT-CONTAINING PROTEIN"/>
    <property type="match status" value="1"/>
</dbReference>
<dbReference type="OrthoDB" id="1028258at2759"/>
<name>A0A6D2JAT4_9BRAS</name>
<dbReference type="InterPro" id="IPR002885">
    <property type="entry name" value="PPR_rpt"/>
</dbReference>
<dbReference type="NCBIfam" id="TIGR00756">
    <property type="entry name" value="PPR"/>
    <property type="match status" value="5"/>
</dbReference>
<dbReference type="PANTHER" id="PTHR47926:SF347">
    <property type="entry name" value="PENTATRICOPEPTIDE REPEAT-CONTAINING PROTEIN"/>
    <property type="match status" value="1"/>
</dbReference>
<gene>
    <name evidence="3" type="ORF">MERR_LOCUS24304</name>
</gene>
<accession>A0A6D2JAT4</accession>
<evidence type="ECO:0008006" key="5">
    <source>
        <dbReference type="Google" id="ProtNLM"/>
    </source>
</evidence>
<evidence type="ECO:0000313" key="4">
    <source>
        <dbReference type="Proteomes" id="UP000467841"/>
    </source>
</evidence>
<proteinExistence type="predicted"/>
<dbReference type="GO" id="GO:0009451">
    <property type="term" value="P:RNA modification"/>
    <property type="evidence" value="ECO:0007669"/>
    <property type="project" value="InterPro"/>
</dbReference>
<feature type="repeat" description="PPR" evidence="2">
    <location>
        <begin position="164"/>
        <end position="198"/>
    </location>
</feature>
<dbReference type="AlphaFoldDB" id="A0A6D2JAT4"/>
<dbReference type="EMBL" id="CACVBM020001169">
    <property type="protein sequence ID" value="CAA7037069.1"/>
    <property type="molecule type" value="Genomic_DNA"/>
</dbReference>
<dbReference type="GO" id="GO:0048731">
    <property type="term" value="P:system development"/>
    <property type="evidence" value="ECO:0007669"/>
    <property type="project" value="UniProtKB-ARBA"/>
</dbReference>
<feature type="repeat" description="PPR" evidence="2">
    <location>
        <begin position="71"/>
        <end position="105"/>
    </location>
</feature>
<comment type="caution">
    <text evidence="3">The sequence shown here is derived from an EMBL/GenBank/DDBJ whole genome shotgun (WGS) entry which is preliminary data.</text>
</comment>
<dbReference type="Pfam" id="PF01535">
    <property type="entry name" value="PPR"/>
    <property type="match status" value="5"/>
</dbReference>
<keyword evidence="1" id="KW-0677">Repeat</keyword>
<dbReference type="GO" id="GO:0003723">
    <property type="term" value="F:RNA binding"/>
    <property type="evidence" value="ECO:0007669"/>
    <property type="project" value="InterPro"/>
</dbReference>
<evidence type="ECO:0000256" key="1">
    <source>
        <dbReference type="ARBA" id="ARBA00022737"/>
    </source>
</evidence>
<sequence>MVAGCFENRMPRDAHLLFDEMPKRDVFSRKAFDEMPEKNELSCTVMLHGFNSKEGRVDEAREVFDEMSDRNVITWTTMVRAYGKNNRVDDARKLFDEMPEKNGVTWTSMVMGYTQNGRTEEAEEIFEAMPAKTDFACSVMIVGFGKKREMAKARKVFDSMKERDETAWGMMIQMYERNGFESEALGLFALMQKQRAIPSFLTLAIVLSACVRLGSLHHGRQVHAQLVKCQFGDGTLFAYVLMRMYMKCGELVKSKLVFDRCRSKDIVMWNSIISGYASHGLGEEAVKVFHEMILSGSTKPNELTFSATLRACSDAGMVEEGLKIFESMGSGFAVKPLALHYGCVVDMLGGAGRFDEAMKLIESMTVEPDGAVWGSLLGACRAHSQLDLAEFAAKKLVEIDPEKYEMVRKSPP</sequence>
<dbReference type="PROSITE" id="PS51375">
    <property type="entry name" value="PPR"/>
    <property type="match status" value="4"/>
</dbReference>
<dbReference type="Pfam" id="PF12854">
    <property type="entry name" value="PPR_1"/>
    <property type="match status" value="1"/>
</dbReference>
<protein>
    <recommendedName>
        <fullName evidence="5">Pentacotripeptide-repeat region of PRORP domain-containing protein</fullName>
    </recommendedName>
</protein>
<dbReference type="FunFam" id="1.25.40.10:FF:000090">
    <property type="entry name" value="Pentatricopeptide repeat-containing protein, chloroplastic"/>
    <property type="match status" value="1"/>
</dbReference>
<dbReference type="Proteomes" id="UP000467841">
    <property type="component" value="Unassembled WGS sequence"/>
</dbReference>
<evidence type="ECO:0000256" key="2">
    <source>
        <dbReference type="PROSITE-ProRule" id="PRU00708"/>
    </source>
</evidence>